<evidence type="ECO:0000256" key="1">
    <source>
        <dbReference type="SAM" id="MobiDB-lite"/>
    </source>
</evidence>
<reference evidence="2 3" key="1">
    <citation type="submission" date="2015-04" db="EMBL/GenBank/DDBJ databases">
        <title>Lasius niger genome sequencing.</title>
        <authorList>
            <person name="Konorov E.A."/>
            <person name="Nikitin M.A."/>
            <person name="Kirill M.V."/>
            <person name="Chang P."/>
        </authorList>
    </citation>
    <scope>NUCLEOTIDE SEQUENCE [LARGE SCALE GENOMIC DNA]</scope>
    <source>
        <tissue evidence="2">Whole</tissue>
    </source>
</reference>
<keyword evidence="2" id="KW-0808">Transferase</keyword>
<organism evidence="2 3">
    <name type="scientific">Lasius niger</name>
    <name type="common">Black garden ant</name>
    <dbReference type="NCBI Taxonomy" id="67767"/>
    <lineage>
        <taxon>Eukaryota</taxon>
        <taxon>Metazoa</taxon>
        <taxon>Ecdysozoa</taxon>
        <taxon>Arthropoda</taxon>
        <taxon>Hexapoda</taxon>
        <taxon>Insecta</taxon>
        <taxon>Pterygota</taxon>
        <taxon>Neoptera</taxon>
        <taxon>Endopterygota</taxon>
        <taxon>Hymenoptera</taxon>
        <taxon>Apocrita</taxon>
        <taxon>Aculeata</taxon>
        <taxon>Formicoidea</taxon>
        <taxon>Formicidae</taxon>
        <taxon>Formicinae</taxon>
        <taxon>Lasius</taxon>
        <taxon>Lasius</taxon>
    </lineage>
</organism>
<evidence type="ECO:0000313" key="2">
    <source>
        <dbReference type="EMBL" id="KMQ87881.1"/>
    </source>
</evidence>
<feature type="compositionally biased region" description="Basic and acidic residues" evidence="1">
    <location>
        <begin position="301"/>
        <end position="325"/>
    </location>
</feature>
<feature type="compositionally biased region" description="Basic and acidic residues" evidence="1">
    <location>
        <begin position="214"/>
        <end position="285"/>
    </location>
</feature>
<accession>A0A0J7KCC7</accession>
<feature type="compositionally biased region" description="Basic residues" evidence="1">
    <location>
        <begin position="511"/>
        <end position="523"/>
    </location>
</feature>
<feature type="region of interest" description="Disordered" evidence="1">
    <location>
        <begin position="211"/>
        <end position="343"/>
    </location>
</feature>
<sequence>MIEDLDAIEPAPLESQRTPTRLCSCEEVDVTSRHERGFLWRFRSTDVRWGISSFLSPDDAILDLRRRTSETTEFRWELHTSSTDLDLARKTKCSCHSLIPEVKKPEGAQRGDLRKHHSAETDKWAENLLMPIHDLRKHSSDDTRFAREAKLGVPDVMPNPKPRCTCPKVKTPAPASPMEQKMPAAEPEKPVQKEEKRLYYSKSLAPDESIVPWEKPEMKRQVSEDPRAARKEKRERPKLERSAQVRSESSRRWGFKDKDKDKDKDKEKEKEKEKEKVISPTESKKQIRSRWAMKPHVSLPAEKKVSKWYRSQDETKSKSLRERPKYSIRRSMSPEPDPRQINKLENRIVRRLISPEISITSTKWAPYEDSSPLPTIGIRKREPKPISEIKWTPYDESPSDIPIEVIDDKKWSPFHNVTPPDCPPEAATPSKSDDEEFRWRILNQVAPFPLYQGGWKDESPEKTPPPKVTTPDDLSPPVWSPRVPGSTPIGKRKSIAQPQDQSPEYSPTARRPSKPRLTRKGAFRAKSSVPSTNPLEDRLPQAGPPPPKAAPPPPAVVVRAASEDSKRQRPQLIRSKALLDVPHIDATKRSLSEEGPRVRPRERPKAPTRTRSEEVSKYDDPWLRSDSPEMREYVTTV</sequence>
<dbReference type="EMBL" id="LBMM01009774">
    <property type="protein sequence ID" value="KMQ87881.1"/>
    <property type="molecule type" value="Genomic_DNA"/>
</dbReference>
<dbReference type="AlphaFoldDB" id="A0A0J7KCC7"/>
<feature type="region of interest" description="Disordered" evidence="1">
    <location>
        <begin position="450"/>
        <end position="637"/>
    </location>
</feature>
<proteinExistence type="predicted"/>
<dbReference type="STRING" id="67767.A0A0J7KCC7"/>
<dbReference type="Proteomes" id="UP000036403">
    <property type="component" value="Unassembled WGS sequence"/>
</dbReference>
<feature type="compositionally biased region" description="Basic and acidic residues" evidence="1">
    <location>
        <begin position="582"/>
        <end position="637"/>
    </location>
</feature>
<keyword evidence="2" id="KW-0418">Kinase</keyword>
<feature type="compositionally biased region" description="Pro residues" evidence="1">
    <location>
        <begin position="542"/>
        <end position="555"/>
    </location>
</feature>
<comment type="caution">
    <text evidence="2">The sequence shown here is derived from an EMBL/GenBank/DDBJ whole genome shotgun (WGS) entry which is preliminary data.</text>
</comment>
<feature type="region of interest" description="Disordered" evidence="1">
    <location>
        <begin position="412"/>
        <end position="436"/>
    </location>
</feature>
<dbReference type="PaxDb" id="67767-A0A0J7KCC7"/>
<name>A0A0J7KCC7_LASNI</name>
<gene>
    <name evidence="2" type="ORF">RF55_12711</name>
</gene>
<keyword evidence="3" id="KW-1185">Reference proteome</keyword>
<protein>
    <submittedName>
        <fullName evidence="2">Cyclin-dependent kinase 5 activator</fullName>
    </submittedName>
</protein>
<dbReference type="OrthoDB" id="7676799at2759"/>
<feature type="region of interest" description="Disordered" evidence="1">
    <location>
        <begin position="153"/>
        <end position="193"/>
    </location>
</feature>
<dbReference type="GO" id="GO:0016301">
    <property type="term" value="F:kinase activity"/>
    <property type="evidence" value="ECO:0007669"/>
    <property type="project" value="UniProtKB-KW"/>
</dbReference>
<evidence type="ECO:0000313" key="3">
    <source>
        <dbReference type="Proteomes" id="UP000036403"/>
    </source>
</evidence>
<feature type="compositionally biased region" description="Polar residues" evidence="1">
    <location>
        <begin position="496"/>
        <end position="505"/>
    </location>
</feature>